<dbReference type="InterPro" id="IPR043128">
    <property type="entry name" value="Rev_trsase/Diguanyl_cyclase"/>
</dbReference>
<dbReference type="AlphaFoldDB" id="A0A699H0V3"/>
<dbReference type="PANTHER" id="PTHR15503:SF45">
    <property type="entry name" value="RNA-DIRECTED DNA POLYMERASE HOMOLOG"/>
    <property type="match status" value="1"/>
</dbReference>
<dbReference type="PANTHER" id="PTHR15503">
    <property type="entry name" value="LDOC1 RELATED"/>
    <property type="match status" value="1"/>
</dbReference>
<dbReference type="EMBL" id="BKCJ010085250">
    <property type="protein sequence ID" value="GEX01808.1"/>
    <property type="molecule type" value="Genomic_DNA"/>
</dbReference>
<protein>
    <submittedName>
        <fullName evidence="3">Putative reverse transcriptase domain-containing protein</fullName>
    </submittedName>
</protein>
<accession>A0A699H0V3</accession>
<organism evidence="3">
    <name type="scientific">Tanacetum cinerariifolium</name>
    <name type="common">Dalmatian daisy</name>
    <name type="synonym">Chrysanthemum cinerariifolium</name>
    <dbReference type="NCBI Taxonomy" id="118510"/>
    <lineage>
        <taxon>Eukaryota</taxon>
        <taxon>Viridiplantae</taxon>
        <taxon>Streptophyta</taxon>
        <taxon>Embryophyta</taxon>
        <taxon>Tracheophyta</taxon>
        <taxon>Spermatophyta</taxon>
        <taxon>Magnoliopsida</taxon>
        <taxon>eudicotyledons</taxon>
        <taxon>Gunneridae</taxon>
        <taxon>Pentapetalae</taxon>
        <taxon>asterids</taxon>
        <taxon>campanulids</taxon>
        <taxon>Asterales</taxon>
        <taxon>Asteraceae</taxon>
        <taxon>Asteroideae</taxon>
        <taxon>Anthemideae</taxon>
        <taxon>Anthemidinae</taxon>
        <taxon>Tanacetum</taxon>
    </lineage>
</organism>
<keyword evidence="3" id="KW-0808">Transferase</keyword>
<name>A0A699H0V3_TANCI</name>
<dbReference type="Gene3D" id="2.40.70.10">
    <property type="entry name" value="Acid Proteases"/>
    <property type="match status" value="1"/>
</dbReference>
<dbReference type="CDD" id="cd00303">
    <property type="entry name" value="retropepsin_like"/>
    <property type="match status" value="1"/>
</dbReference>
<keyword evidence="3" id="KW-0548">Nucleotidyltransferase</keyword>
<feature type="region of interest" description="Disordered" evidence="1">
    <location>
        <begin position="57"/>
        <end position="85"/>
    </location>
</feature>
<dbReference type="Gene3D" id="3.30.70.270">
    <property type="match status" value="1"/>
</dbReference>
<evidence type="ECO:0000259" key="2">
    <source>
        <dbReference type="Pfam" id="PF03732"/>
    </source>
</evidence>
<gene>
    <name evidence="3" type="ORF">Tci_273783</name>
</gene>
<reference evidence="3" key="1">
    <citation type="journal article" date="2019" name="Sci. Rep.">
        <title>Draft genome of Tanacetum cinerariifolium, the natural source of mosquito coil.</title>
        <authorList>
            <person name="Yamashiro T."/>
            <person name="Shiraishi A."/>
            <person name="Satake H."/>
            <person name="Nakayama K."/>
        </authorList>
    </citation>
    <scope>NUCLEOTIDE SEQUENCE</scope>
</reference>
<feature type="domain" description="Retrotransposon gag" evidence="2">
    <location>
        <begin position="367"/>
        <end position="460"/>
    </location>
</feature>
<dbReference type="GO" id="GO:0003964">
    <property type="term" value="F:RNA-directed DNA polymerase activity"/>
    <property type="evidence" value="ECO:0007669"/>
    <property type="project" value="UniProtKB-KW"/>
</dbReference>
<sequence>MVSYTSISSLERSWDIQDVDPYEEAALQAIEQVAPLLSLAYLPDPIELDEHDQYDNVASEEEPSVGSDDTDPFEEDETVVTPPPSRLRRARISVRPQAPMPPLSKARVVELLTMPTPPPSSLTLMSSPLPQIPSPPPMPSSPLLPPVPVKTYAPEQDVAAALLMLPYTTRRSEVLEADMPPQKRLCFATPITEFEVRESSAVVAARPPRDLYGFVDTTEAEASINHKHARTLHDTEHMMMTVVELINLRVSYEAQTHQRDGEKFHSQLKDAQRDRASIRAEIVALRDRGTLFEDAYIELHEDLLRKIMPITRRGTSNNMTPEAVRDMIDQTMQKTQLMVTEAIVREEDPQGPYNLGCAIENQVKFSTCTMLDDALTWWNVHLRTLGHDAAYAMTWEILKKKMTDKYYPRGKIKKLEIELWNLKVKGNDVASYTQRFQELTLMCTKFVSDEKEKVNKYISGFPNNIHRNVMSARPKTLDEAIELANDLMDQKLRTYTKCATTITLGNVHPSATTARSMVMLPVVNNNSNMVQNSGTCFECREPVHFKKNYPKLKNNGNGNGNGGAQGKSYVFGGGDSNPESNTVMGTFLLNNRYALILFDMGADRSFVSTTFSALINIAPTTLDNHYDIELADGKIIGFNTILRGCTLDFLNYPFNIDLMPVPLGSFDVIIGMDWLREYHAKAEAKLEEKRLEDVPIIRDFPEVFLEDLSGISPTRQVEFQIDLVPGAALVAHAPYRLTPSEMKELTDQLQEIFDKGFIRPSSSPWGALVLFFKKKDGSFQICIDYRELNKLTVKNRYPLPRIDDLFDQLQGSSVYSKIDLRSVYH</sequence>
<proteinExistence type="predicted"/>
<feature type="compositionally biased region" description="Acidic residues" evidence="1">
    <location>
        <begin position="57"/>
        <end position="78"/>
    </location>
</feature>
<dbReference type="InterPro" id="IPR005162">
    <property type="entry name" value="Retrotrans_gag_dom"/>
</dbReference>
<evidence type="ECO:0000256" key="1">
    <source>
        <dbReference type="SAM" id="MobiDB-lite"/>
    </source>
</evidence>
<keyword evidence="3" id="KW-0695">RNA-directed DNA polymerase</keyword>
<dbReference type="Pfam" id="PF08284">
    <property type="entry name" value="RVP_2"/>
    <property type="match status" value="1"/>
</dbReference>
<dbReference type="SUPFAM" id="SSF50630">
    <property type="entry name" value="Acid proteases"/>
    <property type="match status" value="1"/>
</dbReference>
<dbReference type="Pfam" id="PF03732">
    <property type="entry name" value="Retrotrans_gag"/>
    <property type="match status" value="1"/>
</dbReference>
<dbReference type="SUPFAM" id="SSF56672">
    <property type="entry name" value="DNA/RNA polymerases"/>
    <property type="match status" value="1"/>
</dbReference>
<dbReference type="CDD" id="cd01647">
    <property type="entry name" value="RT_LTR"/>
    <property type="match status" value="1"/>
</dbReference>
<dbReference type="InterPro" id="IPR032567">
    <property type="entry name" value="RTL1-rel"/>
</dbReference>
<dbReference type="InterPro" id="IPR021109">
    <property type="entry name" value="Peptidase_aspartic_dom_sf"/>
</dbReference>
<comment type="caution">
    <text evidence="3">The sequence shown here is derived from an EMBL/GenBank/DDBJ whole genome shotgun (WGS) entry which is preliminary data.</text>
</comment>
<evidence type="ECO:0000313" key="3">
    <source>
        <dbReference type="EMBL" id="GEX01808.1"/>
    </source>
</evidence>
<dbReference type="InterPro" id="IPR043502">
    <property type="entry name" value="DNA/RNA_pol_sf"/>
</dbReference>
<dbReference type="Gene3D" id="3.10.10.10">
    <property type="entry name" value="HIV Type 1 Reverse Transcriptase, subunit A, domain 1"/>
    <property type="match status" value="1"/>
</dbReference>